<evidence type="ECO:0000313" key="12">
    <source>
        <dbReference type="EMBL" id="GFE82465.1"/>
    </source>
</evidence>
<dbReference type="Pfam" id="PF08774">
    <property type="entry name" value="VRR_NUC"/>
    <property type="match status" value="1"/>
</dbReference>
<feature type="domain" description="VRR-NUC" evidence="11">
    <location>
        <begin position="429"/>
        <end position="543"/>
    </location>
</feature>
<evidence type="ECO:0000256" key="8">
    <source>
        <dbReference type="ARBA" id="ARBA00022801"/>
    </source>
</evidence>
<gene>
    <name evidence="12" type="ORF">GCM10011487_44650</name>
</gene>
<reference evidence="13" key="1">
    <citation type="submission" date="2020-01" db="EMBL/GenBank/DDBJ databases">
        <title>'Steroidobacter agaridevorans' sp. nov., agar-degrading bacteria isolated from rhizosphere soils.</title>
        <authorList>
            <person name="Ikenaga M."/>
            <person name="Kataoka M."/>
            <person name="Murouchi A."/>
            <person name="Katsuragi S."/>
            <person name="Sakai M."/>
        </authorList>
    </citation>
    <scope>NUCLEOTIDE SEQUENCE [LARGE SCALE GENOMIC DNA]</scope>
    <source>
        <strain evidence="13">YU21-B</strain>
    </source>
</reference>
<evidence type="ECO:0000256" key="4">
    <source>
        <dbReference type="ARBA" id="ARBA00005533"/>
    </source>
</evidence>
<keyword evidence="7" id="KW-0479">Metal-binding</keyword>
<comment type="cofactor">
    <cofactor evidence="3">
        <name>Mg(2+)</name>
        <dbReference type="ChEBI" id="CHEBI:18420"/>
    </cofactor>
</comment>
<dbReference type="InterPro" id="IPR014883">
    <property type="entry name" value="VRR_NUC"/>
</dbReference>
<dbReference type="EMBL" id="BLJN01000004">
    <property type="protein sequence ID" value="GFE82465.1"/>
    <property type="molecule type" value="Genomic_DNA"/>
</dbReference>
<evidence type="ECO:0000256" key="1">
    <source>
        <dbReference type="ARBA" id="ARBA00000983"/>
    </source>
</evidence>
<dbReference type="Pfam" id="PF21315">
    <property type="entry name" value="FAN1_HTH"/>
    <property type="match status" value="1"/>
</dbReference>
<comment type="cofactor">
    <cofactor evidence="2">
        <name>Mn(2+)</name>
        <dbReference type="ChEBI" id="CHEBI:29035"/>
    </cofactor>
</comment>
<dbReference type="Gene3D" id="3.40.1350.10">
    <property type="match status" value="1"/>
</dbReference>
<comment type="similarity">
    <text evidence="4">Belongs to the FAN1 family.</text>
</comment>
<dbReference type="GO" id="GO:0003676">
    <property type="term" value="F:nucleic acid binding"/>
    <property type="evidence" value="ECO:0007669"/>
    <property type="project" value="InterPro"/>
</dbReference>
<dbReference type="Pfam" id="PF18081">
    <property type="entry name" value="FANC_SAP"/>
    <property type="match status" value="1"/>
</dbReference>
<evidence type="ECO:0000256" key="10">
    <source>
        <dbReference type="ARBA" id="ARBA00023211"/>
    </source>
</evidence>
<evidence type="ECO:0000259" key="11">
    <source>
        <dbReference type="SMART" id="SM00990"/>
    </source>
</evidence>
<protein>
    <recommendedName>
        <fullName evidence="5">phosphodiesterase I</fullName>
        <ecNumber evidence="5">3.1.4.1</ecNumber>
    </recommendedName>
</protein>
<comment type="catalytic activity">
    <reaction evidence="1">
        <text>Hydrolytically removes 5'-nucleotides successively from the 3'-hydroxy termini of 3'-hydroxy-terminated oligonucleotides.</text>
        <dbReference type="EC" id="3.1.4.1"/>
    </reaction>
</comment>
<keyword evidence="13" id="KW-1185">Reference proteome</keyword>
<sequence>MIMTGAPLPDALYYLRNFQRAIQWVVERNHDLLSRPERQFADQLNALPTPAQALLARLSMRRGVLFRRSKIRYAEIEPLESALDALAEIGWLDTRPALTLQEVFRLSTRAELAQRFGDRLSRLTKQAAYDALIESHAGERLFQDWLSTDEPVHRVSIAPMVLQFRLLHFGNFYQEWHEYTLAHLQIFKYESVPLDVASRPFETREEIELFYALYRCYEAMSEAAELPELIALLPKAPAGQGWLRRRWDRLRYHLGQEAERQEGAETALEMYRDNTQLDARVRQVRLLECLGRDEEALQTAHTLLQESFSELIVQRVSRIVTRLQRRQGSKVTKRVNQLAWASSELGLGYESDRRVEVLVQEHLSRDDAPVYYVENSLLCSLFGLLCWDAIFQPVRGAFFHPFQSAPADMDCPQFVARRREAFDACLNRLETGEHVATILRTFAQKYGTSAPFVHWLALDEPTLQLALQCIPVEHLKLYFARMLDDLSENTSGFPDLVQFFLETRTYRFIEVKGPGDRVQDNQRRWLQFCARHQLPMEVCQVRWA</sequence>
<evidence type="ECO:0000256" key="6">
    <source>
        <dbReference type="ARBA" id="ARBA00022722"/>
    </source>
</evidence>
<dbReference type="EC" id="3.1.4.1" evidence="5"/>
<dbReference type="InterPro" id="IPR049125">
    <property type="entry name" value="FAN1-like_WH"/>
</dbReference>
<keyword evidence="8" id="KW-0378">Hydrolase</keyword>
<dbReference type="SMART" id="SM00990">
    <property type="entry name" value="VRR_NUC"/>
    <property type="match status" value="1"/>
</dbReference>
<dbReference type="GO" id="GO:0046872">
    <property type="term" value="F:metal ion binding"/>
    <property type="evidence" value="ECO:0007669"/>
    <property type="project" value="UniProtKB-KW"/>
</dbReference>
<keyword evidence="10" id="KW-0464">Manganese</keyword>
<proteinExistence type="inferred from homology"/>
<evidence type="ECO:0000313" key="13">
    <source>
        <dbReference type="Proteomes" id="UP000445000"/>
    </source>
</evidence>
<dbReference type="InterPro" id="IPR011856">
    <property type="entry name" value="tRNA_endonuc-like_dom_sf"/>
</dbReference>
<evidence type="ECO:0000256" key="2">
    <source>
        <dbReference type="ARBA" id="ARBA00001936"/>
    </source>
</evidence>
<keyword evidence="9" id="KW-0460">Magnesium</keyword>
<dbReference type="GO" id="GO:0004528">
    <property type="term" value="F:phosphodiesterase I activity"/>
    <property type="evidence" value="ECO:0007669"/>
    <property type="project" value="UniProtKB-EC"/>
</dbReference>
<evidence type="ECO:0000256" key="3">
    <source>
        <dbReference type="ARBA" id="ARBA00001946"/>
    </source>
</evidence>
<dbReference type="PANTHER" id="PTHR15749:SF4">
    <property type="entry name" value="FANCONI-ASSOCIATED NUCLEASE 1"/>
    <property type="match status" value="1"/>
</dbReference>
<dbReference type="InterPro" id="IPR040603">
    <property type="entry name" value="FAN1_SAP_bact"/>
</dbReference>
<comment type="caution">
    <text evidence="12">The sequence shown here is derived from an EMBL/GenBank/DDBJ whole genome shotgun (WGS) entry which is preliminary data.</text>
</comment>
<evidence type="ECO:0000256" key="9">
    <source>
        <dbReference type="ARBA" id="ARBA00022842"/>
    </source>
</evidence>
<dbReference type="GO" id="GO:0036297">
    <property type="term" value="P:interstrand cross-link repair"/>
    <property type="evidence" value="ECO:0007669"/>
    <property type="project" value="InterPro"/>
</dbReference>
<dbReference type="Proteomes" id="UP000445000">
    <property type="component" value="Unassembled WGS sequence"/>
</dbReference>
<name>A0A829YG92_9GAMM</name>
<evidence type="ECO:0000256" key="7">
    <source>
        <dbReference type="ARBA" id="ARBA00022723"/>
    </source>
</evidence>
<dbReference type="InterPro" id="IPR033315">
    <property type="entry name" value="Fan1-like"/>
</dbReference>
<evidence type="ECO:0000256" key="5">
    <source>
        <dbReference type="ARBA" id="ARBA00012029"/>
    </source>
</evidence>
<organism evidence="12 13">
    <name type="scientific">Steroidobacter agaridevorans</name>
    <dbReference type="NCBI Taxonomy" id="2695856"/>
    <lineage>
        <taxon>Bacteria</taxon>
        <taxon>Pseudomonadati</taxon>
        <taxon>Pseudomonadota</taxon>
        <taxon>Gammaproteobacteria</taxon>
        <taxon>Steroidobacterales</taxon>
        <taxon>Steroidobacteraceae</taxon>
        <taxon>Steroidobacter</taxon>
    </lineage>
</organism>
<dbReference type="PANTHER" id="PTHR15749">
    <property type="entry name" value="FANCONI-ASSOCIATED NUCLEASE 1"/>
    <property type="match status" value="1"/>
</dbReference>
<dbReference type="AlphaFoldDB" id="A0A829YG92"/>
<accession>A0A829YG92</accession>
<keyword evidence="6" id="KW-0540">Nuclease</keyword>